<evidence type="ECO:0000313" key="3">
    <source>
        <dbReference type="EMBL" id="XBH21396.1"/>
    </source>
</evidence>
<accession>A0AAU7DVV3</accession>
<feature type="compositionally biased region" description="Acidic residues" evidence="1">
    <location>
        <begin position="291"/>
        <end position="305"/>
    </location>
</feature>
<dbReference type="SUPFAM" id="SSF48452">
    <property type="entry name" value="TPR-like"/>
    <property type="match status" value="1"/>
</dbReference>
<dbReference type="InterPro" id="IPR011990">
    <property type="entry name" value="TPR-like_helical_dom_sf"/>
</dbReference>
<keyword evidence="2" id="KW-0472">Membrane</keyword>
<gene>
    <name evidence="3" type="ORF">V5R04_14465</name>
</gene>
<feature type="region of interest" description="Disordered" evidence="1">
    <location>
        <begin position="1"/>
        <end position="22"/>
    </location>
</feature>
<sequence>MSQPHAPGDPTAAFRPQAMGQQGLSHSDAELLSKMRRRWLLWSIVPVLAALVTIGFVLYTLAWNGLGSQKYNAQDYAGASSNFGKNTGWKPAQQWVAHFNEGTSTLAGGGYLRAIELLDSAKEKAPKLDPEVDYSQLEESQMPPVCMINANLSIAWALSGNNAFDEGQPFLEEFRAVLASMTTAKTPTAYADLLGSLQPIADDGIAKFTKAKEAYDKALEIRNEFKCPDPHGAAEALAEASQKAQDAIDELSNPQLPPPPQEQQEEEQEPEPDQGEGNEGEQGQGEQGEGGQDEQESPAEPDDNPGESSGGGGNLTPDEQARQDLLHEQNKAGQRERDATEGYMGGYEYTPKQW</sequence>
<feature type="compositionally biased region" description="Gly residues" evidence="1">
    <location>
        <begin position="280"/>
        <end position="290"/>
    </location>
</feature>
<evidence type="ECO:0000256" key="1">
    <source>
        <dbReference type="SAM" id="MobiDB-lite"/>
    </source>
</evidence>
<protein>
    <recommendedName>
        <fullName evidence="4">Tetratricopeptide repeat protein</fullName>
    </recommendedName>
</protein>
<feature type="region of interest" description="Disordered" evidence="1">
    <location>
        <begin position="230"/>
        <end position="354"/>
    </location>
</feature>
<keyword evidence="2" id="KW-1133">Transmembrane helix</keyword>
<evidence type="ECO:0000256" key="2">
    <source>
        <dbReference type="SAM" id="Phobius"/>
    </source>
</evidence>
<feature type="transmembrane region" description="Helical" evidence="2">
    <location>
        <begin position="39"/>
        <end position="63"/>
    </location>
</feature>
<evidence type="ECO:0008006" key="4">
    <source>
        <dbReference type="Google" id="ProtNLM"/>
    </source>
</evidence>
<dbReference type="AlphaFoldDB" id="A0AAU7DVV3"/>
<feature type="compositionally biased region" description="Acidic residues" evidence="1">
    <location>
        <begin position="263"/>
        <end position="279"/>
    </location>
</feature>
<feature type="compositionally biased region" description="Basic and acidic residues" evidence="1">
    <location>
        <begin position="319"/>
        <end position="340"/>
    </location>
</feature>
<dbReference type="Gene3D" id="1.25.40.10">
    <property type="entry name" value="Tetratricopeptide repeat domain"/>
    <property type="match status" value="1"/>
</dbReference>
<proteinExistence type="predicted"/>
<dbReference type="EMBL" id="CP146203">
    <property type="protein sequence ID" value="XBH21396.1"/>
    <property type="molecule type" value="Genomic_DNA"/>
</dbReference>
<name>A0AAU7DVV3_9MICO</name>
<keyword evidence="2" id="KW-0812">Transmembrane</keyword>
<organism evidence="3">
    <name type="scientific">Jonesiaceae bacterium BS-20</name>
    <dbReference type="NCBI Taxonomy" id="3120821"/>
    <lineage>
        <taxon>Bacteria</taxon>
        <taxon>Bacillati</taxon>
        <taxon>Actinomycetota</taxon>
        <taxon>Actinomycetes</taxon>
        <taxon>Micrococcales</taxon>
        <taxon>Jonesiaceae</taxon>
    </lineage>
</organism>
<reference evidence="3" key="1">
    <citation type="submission" date="2024-02" db="EMBL/GenBank/DDBJ databases">
        <title>Tomenella chthoni gen. nov. sp. nov., a member of the family Jonesiaceae isolated from bat guano.</title>
        <authorList>
            <person name="Miller S.L."/>
            <person name="King J."/>
            <person name="Sankaranarayanan K."/>
            <person name="Lawson P.A."/>
        </authorList>
    </citation>
    <scope>NUCLEOTIDE SEQUENCE</scope>
    <source>
        <strain evidence="3">BS-20</strain>
    </source>
</reference>